<evidence type="ECO:0000259" key="1">
    <source>
        <dbReference type="PROSITE" id="PS50112"/>
    </source>
</evidence>
<feature type="domain" description="PAS" evidence="1">
    <location>
        <begin position="1"/>
        <end position="46"/>
    </location>
</feature>
<sequence length="95" mass="9646">MEDASAVVVVDARGIVTGWSEGARRLTGHPAEEAVGRAVREFLAADAPPPGTPLASGRAALRHRDGHSVPARLTVRPLLGVVGTPAGQVITAGPP</sequence>
<dbReference type="InterPro" id="IPR000014">
    <property type="entry name" value="PAS"/>
</dbReference>
<name>A0A7W8BV72_9ACTN</name>
<dbReference type="Pfam" id="PF00989">
    <property type="entry name" value="PAS"/>
    <property type="match status" value="1"/>
</dbReference>
<organism evidence="2 3">
    <name type="scientific">Streptomyces griseoloalbus</name>
    <dbReference type="NCBI Taxonomy" id="67303"/>
    <lineage>
        <taxon>Bacteria</taxon>
        <taxon>Bacillati</taxon>
        <taxon>Actinomycetota</taxon>
        <taxon>Actinomycetes</taxon>
        <taxon>Kitasatosporales</taxon>
        <taxon>Streptomycetaceae</taxon>
        <taxon>Streptomyces</taxon>
    </lineage>
</organism>
<dbReference type="Gene3D" id="3.30.450.20">
    <property type="entry name" value="PAS domain"/>
    <property type="match status" value="1"/>
</dbReference>
<reference evidence="2 3" key="1">
    <citation type="submission" date="2020-08" db="EMBL/GenBank/DDBJ databases">
        <title>Genomic Encyclopedia of Type Strains, Phase III (KMG-III): the genomes of soil and plant-associated and newly described type strains.</title>
        <authorList>
            <person name="Whitman W."/>
        </authorList>
    </citation>
    <scope>NUCLEOTIDE SEQUENCE [LARGE SCALE GENOMIC DNA]</scope>
    <source>
        <strain evidence="2 3">CECT 3226</strain>
    </source>
</reference>
<accession>A0A7W8BV72</accession>
<dbReference type="EMBL" id="JACHJE010000034">
    <property type="protein sequence ID" value="MBB5130270.1"/>
    <property type="molecule type" value="Genomic_DNA"/>
</dbReference>
<dbReference type="InterPro" id="IPR013767">
    <property type="entry name" value="PAS_fold"/>
</dbReference>
<comment type="caution">
    <text evidence="2">The sequence shown here is derived from an EMBL/GenBank/DDBJ whole genome shotgun (WGS) entry which is preliminary data.</text>
</comment>
<evidence type="ECO:0000313" key="3">
    <source>
        <dbReference type="Proteomes" id="UP000568022"/>
    </source>
</evidence>
<dbReference type="AlphaFoldDB" id="A0A7W8BV72"/>
<dbReference type="InterPro" id="IPR035965">
    <property type="entry name" value="PAS-like_dom_sf"/>
</dbReference>
<dbReference type="Proteomes" id="UP000568022">
    <property type="component" value="Unassembled WGS sequence"/>
</dbReference>
<dbReference type="GO" id="GO:0006355">
    <property type="term" value="P:regulation of DNA-templated transcription"/>
    <property type="evidence" value="ECO:0007669"/>
    <property type="project" value="InterPro"/>
</dbReference>
<proteinExistence type="predicted"/>
<feature type="non-terminal residue" evidence="2">
    <location>
        <position position="95"/>
    </location>
</feature>
<dbReference type="NCBIfam" id="TIGR00229">
    <property type="entry name" value="sensory_box"/>
    <property type="match status" value="1"/>
</dbReference>
<keyword evidence="3" id="KW-1185">Reference proteome</keyword>
<protein>
    <submittedName>
        <fullName evidence="2">PAS domain-containing protein</fullName>
    </submittedName>
</protein>
<dbReference type="SUPFAM" id="SSF55785">
    <property type="entry name" value="PYP-like sensor domain (PAS domain)"/>
    <property type="match status" value="1"/>
</dbReference>
<dbReference type="PROSITE" id="PS50112">
    <property type="entry name" value="PAS"/>
    <property type="match status" value="1"/>
</dbReference>
<dbReference type="CDD" id="cd00130">
    <property type="entry name" value="PAS"/>
    <property type="match status" value="1"/>
</dbReference>
<evidence type="ECO:0000313" key="2">
    <source>
        <dbReference type="EMBL" id="MBB5130270.1"/>
    </source>
</evidence>
<gene>
    <name evidence="2" type="ORF">FHS32_007067</name>
</gene>